<keyword evidence="2" id="KW-0472">Membrane</keyword>
<reference evidence="5 6" key="1">
    <citation type="submission" date="2023-10" db="EMBL/GenBank/DDBJ databases">
        <title>Chromosome-scale genome assembly provides insights into flower coloration mechanisms of Canna indica.</title>
        <authorList>
            <person name="Li C."/>
        </authorList>
    </citation>
    <scope>NUCLEOTIDE SEQUENCE [LARGE SCALE GENOMIC DNA]</scope>
    <source>
        <tissue evidence="5">Flower</tissue>
    </source>
</reference>
<sequence>MATHLIQVTLISLLAASAAALSAPPSLQNLELSMAAREMQHASYFSFIMLIKMVQDKLPSNATFLMPSDRMLSRIFITKDEVMEFLLRHSIPSPLLFDDLEHLPSGTLLPTYQPDYMIKVSNYGRKRFYLNNAQLVLPNVCTTGLSFRCHGIKGVMDVTSSPKIDVPFYRIKEAPPPPVAPGEPSPVHVLPTPPPRTSSPNIAVSPSPAAFDHIPRKSSASAINLSMVIAAIIPFLVFSLVNNPI</sequence>
<dbReference type="PANTHER" id="PTHR36069">
    <property type="entry name" value="EXPRESSED PROTEIN-RELATED"/>
    <property type="match status" value="1"/>
</dbReference>
<dbReference type="EMBL" id="CP136893">
    <property type="protein sequence ID" value="WOL05475.1"/>
    <property type="molecule type" value="Genomic_DNA"/>
</dbReference>
<evidence type="ECO:0000256" key="3">
    <source>
        <dbReference type="SAM" id="SignalP"/>
    </source>
</evidence>
<keyword evidence="3" id="KW-0732">Signal</keyword>
<dbReference type="SUPFAM" id="SSF82153">
    <property type="entry name" value="FAS1 domain"/>
    <property type="match status" value="1"/>
</dbReference>
<accession>A0AAQ3QEI6</accession>
<organism evidence="5 6">
    <name type="scientific">Canna indica</name>
    <name type="common">Indian-shot</name>
    <dbReference type="NCBI Taxonomy" id="4628"/>
    <lineage>
        <taxon>Eukaryota</taxon>
        <taxon>Viridiplantae</taxon>
        <taxon>Streptophyta</taxon>
        <taxon>Embryophyta</taxon>
        <taxon>Tracheophyta</taxon>
        <taxon>Spermatophyta</taxon>
        <taxon>Magnoliopsida</taxon>
        <taxon>Liliopsida</taxon>
        <taxon>Zingiberales</taxon>
        <taxon>Cannaceae</taxon>
        <taxon>Canna</taxon>
    </lineage>
</organism>
<proteinExistence type="inferred from homology"/>
<keyword evidence="6" id="KW-1185">Reference proteome</keyword>
<dbReference type="PANTHER" id="PTHR36069:SF1">
    <property type="entry name" value="EXPRESSED PROTEIN"/>
    <property type="match status" value="1"/>
</dbReference>
<evidence type="ECO:0000313" key="5">
    <source>
        <dbReference type="EMBL" id="WOL05475.1"/>
    </source>
</evidence>
<evidence type="ECO:0000256" key="2">
    <source>
        <dbReference type="SAM" id="Phobius"/>
    </source>
</evidence>
<feature type="signal peptide" evidence="3">
    <location>
        <begin position="1"/>
        <end position="20"/>
    </location>
</feature>
<keyword evidence="2" id="KW-1133">Transmembrane helix</keyword>
<dbReference type="InterPro" id="IPR036378">
    <property type="entry name" value="FAS1_dom_sf"/>
</dbReference>
<feature type="transmembrane region" description="Helical" evidence="2">
    <location>
        <begin position="222"/>
        <end position="241"/>
    </location>
</feature>
<dbReference type="AlphaFoldDB" id="A0AAQ3QEI6"/>
<keyword evidence="2" id="KW-0812">Transmembrane</keyword>
<gene>
    <name evidence="5" type="ORF">Cni_G14204</name>
</gene>
<evidence type="ECO:0000313" key="6">
    <source>
        <dbReference type="Proteomes" id="UP001327560"/>
    </source>
</evidence>
<comment type="similarity">
    <text evidence="1">Belongs to the fasciclin-like AGP family.</text>
</comment>
<name>A0AAQ3QEI6_9LILI</name>
<dbReference type="Proteomes" id="UP001327560">
    <property type="component" value="Chromosome 4"/>
</dbReference>
<feature type="chain" id="PRO_5042966902" evidence="3">
    <location>
        <begin position="21"/>
        <end position="245"/>
    </location>
</feature>
<dbReference type="InterPro" id="IPR053339">
    <property type="entry name" value="FAS1_domain_protein"/>
</dbReference>
<protein>
    <submittedName>
        <fullName evidence="5">FAS1 domain-containing protein</fullName>
    </submittedName>
</protein>
<dbReference type="InterPro" id="IPR000782">
    <property type="entry name" value="FAS1_domain"/>
</dbReference>
<evidence type="ECO:0000256" key="1">
    <source>
        <dbReference type="ARBA" id="ARBA00007843"/>
    </source>
</evidence>
<evidence type="ECO:0000259" key="4">
    <source>
        <dbReference type="SMART" id="SM00554"/>
    </source>
</evidence>
<dbReference type="SMART" id="SM00554">
    <property type="entry name" value="FAS1"/>
    <property type="match status" value="1"/>
</dbReference>
<feature type="domain" description="FAS1" evidence="4">
    <location>
        <begin position="63"/>
        <end position="159"/>
    </location>
</feature>